<dbReference type="Proteomes" id="UP000681722">
    <property type="component" value="Unassembled WGS sequence"/>
</dbReference>
<gene>
    <name evidence="1" type="ORF">GPM918_LOCUS19260</name>
    <name evidence="2" type="ORF">OVA965_LOCUS41054</name>
    <name evidence="3" type="ORF">SRO942_LOCUS19260</name>
    <name evidence="4" type="ORF">TMI583_LOCUS42611</name>
</gene>
<sequence length="137" mass="16367">MGFTIALFDPFRSYEHELKNYPDTLITQFHSRSEFLLYLYYSPLKIMDEKMSFIMTEQLAEAQVPKLQHYITTNNLDPVDVYVYTPKNTGTTTENNAKNIRETFIQKSLHECEIVREMFHENELMEKLRRMVDNITQ</sequence>
<evidence type="ECO:0000313" key="5">
    <source>
        <dbReference type="Proteomes" id="UP000663829"/>
    </source>
</evidence>
<dbReference type="EMBL" id="CAJOBA010069358">
    <property type="protein sequence ID" value="CAF4382386.1"/>
    <property type="molecule type" value="Genomic_DNA"/>
</dbReference>
<dbReference type="Proteomes" id="UP000677228">
    <property type="component" value="Unassembled WGS sequence"/>
</dbReference>
<dbReference type="EMBL" id="CAJNOK010046221">
    <property type="protein sequence ID" value="CAF1582394.1"/>
    <property type="molecule type" value="Genomic_DNA"/>
</dbReference>
<dbReference type="EMBL" id="CAJOBC010005793">
    <property type="protein sequence ID" value="CAF3875999.1"/>
    <property type="molecule type" value="Genomic_DNA"/>
</dbReference>
<dbReference type="Proteomes" id="UP000682733">
    <property type="component" value="Unassembled WGS sequence"/>
</dbReference>
<comment type="caution">
    <text evidence="1">The sequence shown here is derived from an EMBL/GenBank/DDBJ whole genome shotgun (WGS) entry which is preliminary data.</text>
</comment>
<dbReference type="Proteomes" id="UP000663829">
    <property type="component" value="Unassembled WGS sequence"/>
</dbReference>
<organism evidence="1 5">
    <name type="scientific">Didymodactylos carnosus</name>
    <dbReference type="NCBI Taxonomy" id="1234261"/>
    <lineage>
        <taxon>Eukaryota</taxon>
        <taxon>Metazoa</taxon>
        <taxon>Spiralia</taxon>
        <taxon>Gnathifera</taxon>
        <taxon>Rotifera</taxon>
        <taxon>Eurotatoria</taxon>
        <taxon>Bdelloidea</taxon>
        <taxon>Philodinida</taxon>
        <taxon>Philodinidae</taxon>
        <taxon>Didymodactylos</taxon>
    </lineage>
</organism>
<evidence type="ECO:0000313" key="1">
    <source>
        <dbReference type="EMBL" id="CAF1111598.1"/>
    </source>
</evidence>
<keyword evidence="5" id="KW-1185">Reference proteome</keyword>
<accession>A0A814PWV0</accession>
<reference evidence="1" key="1">
    <citation type="submission" date="2021-02" db="EMBL/GenBank/DDBJ databases">
        <authorList>
            <person name="Nowell W R."/>
        </authorList>
    </citation>
    <scope>NUCLEOTIDE SEQUENCE</scope>
</reference>
<protein>
    <submittedName>
        <fullName evidence="1">Uncharacterized protein</fullName>
    </submittedName>
</protein>
<proteinExistence type="predicted"/>
<dbReference type="AlphaFoldDB" id="A0A814PWV0"/>
<dbReference type="EMBL" id="CAJNOQ010005792">
    <property type="protein sequence ID" value="CAF1111598.1"/>
    <property type="molecule type" value="Genomic_DNA"/>
</dbReference>
<evidence type="ECO:0000313" key="3">
    <source>
        <dbReference type="EMBL" id="CAF3875999.1"/>
    </source>
</evidence>
<evidence type="ECO:0000313" key="4">
    <source>
        <dbReference type="EMBL" id="CAF4382386.1"/>
    </source>
</evidence>
<evidence type="ECO:0000313" key="2">
    <source>
        <dbReference type="EMBL" id="CAF1582394.1"/>
    </source>
</evidence>
<name>A0A814PWV0_9BILA</name>